<dbReference type="Pfam" id="PF01266">
    <property type="entry name" value="DAO"/>
    <property type="match status" value="1"/>
</dbReference>
<dbReference type="PANTHER" id="PTHR13847">
    <property type="entry name" value="SARCOSINE DEHYDROGENASE-RELATED"/>
    <property type="match status" value="1"/>
</dbReference>
<evidence type="ECO:0000313" key="20">
    <source>
        <dbReference type="Proteomes" id="UP001190640"/>
    </source>
</evidence>
<evidence type="ECO:0000256" key="16">
    <source>
        <dbReference type="ARBA" id="ARBA00023180"/>
    </source>
</evidence>
<evidence type="ECO:0000256" key="7">
    <source>
        <dbReference type="ARBA" id="ARBA00022660"/>
    </source>
</evidence>
<accession>A0AA97LFN3</accession>
<evidence type="ECO:0000256" key="13">
    <source>
        <dbReference type="ARBA" id="ARBA00023002"/>
    </source>
</evidence>
<evidence type="ECO:0000256" key="2">
    <source>
        <dbReference type="ARBA" id="ARBA00004434"/>
    </source>
</evidence>
<evidence type="ECO:0000256" key="14">
    <source>
        <dbReference type="ARBA" id="ARBA00023128"/>
    </source>
</evidence>
<evidence type="ECO:0000256" key="9">
    <source>
        <dbReference type="ARBA" id="ARBA00022792"/>
    </source>
</evidence>
<dbReference type="PANTHER" id="PTHR13847:SF287">
    <property type="entry name" value="FAD-DEPENDENT OXIDOREDUCTASE DOMAIN-CONTAINING PROTEIN 1"/>
    <property type="match status" value="1"/>
</dbReference>
<comment type="similarity">
    <text evidence="3">Belongs to the flavin monoamine oxidase family. FIG1 subfamily.</text>
</comment>
<dbReference type="CTD" id="55572"/>
<dbReference type="FunFam" id="3.30.9.10:FF:000155">
    <property type="entry name" value="FAD-dependent oxidoreductase domain-containing 1"/>
    <property type="match status" value="1"/>
</dbReference>
<dbReference type="KEGG" id="emc:129342324"/>
<keyword evidence="16" id="KW-0325">Glycoprotein</keyword>
<name>A0AA97LFN3_EUBMA</name>
<keyword evidence="12" id="KW-1133">Transmembrane helix</keyword>
<keyword evidence="15" id="KW-0472">Membrane</keyword>
<dbReference type="GO" id="GO:0032981">
    <property type="term" value="P:mitochondrial respiratory chain complex I assembly"/>
    <property type="evidence" value="ECO:0007669"/>
    <property type="project" value="TreeGrafter"/>
</dbReference>
<evidence type="ECO:0000256" key="8">
    <source>
        <dbReference type="ARBA" id="ARBA00022692"/>
    </source>
</evidence>
<evidence type="ECO:0000256" key="5">
    <source>
        <dbReference type="ARBA" id="ARBA00022448"/>
    </source>
</evidence>
<gene>
    <name evidence="21" type="primary">FOXRED1</name>
</gene>
<evidence type="ECO:0000256" key="12">
    <source>
        <dbReference type="ARBA" id="ARBA00022989"/>
    </source>
</evidence>
<evidence type="ECO:0000256" key="4">
    <source>
        <dbReference type="ARBA" id="ARBA00012806"/>
    </source>
</evidence>
<dbReference type="RefSeq" id="XP_054854000.1">
    <property type="nucleotide sequence ID" value="XM_054998025.1"/>
</dbReference>
<evidence type="ECO:0000256" key="15">
    <source>
        <dbReference type="ARBA" id="ARBA00023136"/>
    </source>
</evidence>
<keyword evidence="11" id="KW-0249">Electron transport</keyword>
<evidence type="ECO:0000256" key="18">
    <source>
        <dbReference type="ARBA" id="ARBA00046185"/>
    </source>
</evidence>
<evidence type="ECO:0000259" key="19">
    <source>
        <dbReference type="Pfam" id="PF01266"/>
    </source>
</evidence>
<evidence type="ECO:0000256" key="10">
    <source>
        <dbReference type="ARBA" id="ARBA00022827"/>
    </source>
</evidence>
<dbReference type="AlphaFoldDB" id="A0AA97LFN3"/>
<dbReference type="InterPro" id="IPR006076">
    <property type="entry name" value="FAD-dep_OxRdtase"/>
</dbReference>
<dbReference type="SUPFAM" id="SSF51905">
    <property type="entry name" value="FAD/NAD(P)-binding domain"/>
    <property type="match status" value="1"/>
</dbReference>
<evidence type="ECO:0000313" key="21">
    <source>
        <dbReference type="RefSeq" id="XP_054854000.1"/>
    </source>
</evidence>
<proteinExistence type="inferred from homology"/>
<dbReference type="Gene3D" id="3.50.50.60">
    <property type="entry name" value="FAD/NAD(P)-binding domain"/>
    <property type="match status" value="1"/>
</dbReference>
<keyword evidence="5" id="KW-0813">Transport</keyword>
<keyword evidence="6" id="KW-0285">Flavoprotein</keyword>
<keyword evidence="14" id="KW-0496">Mitochondrion</keyword>
<dbReference type="Gene3D" id="3.30.9.10">
    <property type="entry name" value="D-Amino Acid Oxidase, subunit A, domain 2"/>
    <property type="match status" value="1"/>
</dbReference>
<evidence type="ECO:0000256" key="3">
    <source>
        <dbReference type="ARBA" id="ARBA00005465"/>
    </source>
</evidence>
<feature type="domain" description="FAD dependent oxidoreductase" evidence="19">
    <location>
        <begin position="96"/>
        <end position="486"/>
    </location>
</feature>
<evidence type="ECO:0000256" key="17">
    <source>
        <dbReference type="ARBA" id="ARBA00039785"/>
    </source>
</evidence>
<dbReference type="EC" id="1.4.3.2" evidence="4"/>
<comment type="subcellular location">
    <subcellularLocation>
        <location evidence="2">Mitochondrion inner membrane</location>
        <topology evidence="2">Single-pass membrane protein</topology>
    </subcellularLocation>
</comment>
<comment type="function">
    <text evidence="18">Required for the assembly of the mitochondrial membrane respiratory chain NADH dehydrogenase (Complex I). Involved in mid-late stages of complex I assembly.</text>
</comment>
<organism evidence="20 21">
    <name type="scientific">Eublepharis macularius</name>
    <name type="common">Leopard gecko</name>
    <name type="synonym">Cyrtodactylus macularius</name>
    <dbReference type="NCBI Taxonomy" id="481883"/>
    <lineage>
        <taxon>Eukaryota</taxon>
        <taxon>Metazoa</taxon>
        <taxon>Chordata</taxon>
        <taxon>Craniata</taxon>
        <taxon>Vertebrata</taxon>
        <taxon>Euteleostomi</taxon>
        <taxon>Lepidosauria</taxon>
        <taxon>Squamata</taxon>
        <taxon>Bifurcata</taxon>
        <taxon>Gekkota</taxon>
        <taxon>Eublepharidae</taxon>
        <taxon>Eublepharinae</taxon>
        <taxon>Eublepharis</taxon>
    </lineage>
</organism>
<dbReference type="InterPro" id="IPR036188">
    <property type="entry name" value="FAD/NAD-bd_sf"/>
</dbReference>
<evidence type="ECO:0000256" key="6">
    <source>
        <dbReference type="ARBA" id="ARBA00022630"/>
    </source>
</evidence>
<keyword evidence="7" id="KW-0679">Respiratory chain</keyword>
<protein>
    <recommendedName>
        <fullName evidence="17">FAD-dependent oxidoreductase domain-containing protein 1</fullName>
        <ecNumber evidence="4">1.4.3.2</ecNumber>
    </recommendedName>
</protein>
<keyword evidence="20" id="KW-1185">Reference proteome</keyword>
<keyword evidence="8" id="KW-0812">Transmembrane</keyword>
<dbReference type="GeneID" id="129342324"/>
<keyword evidence="10" id="KW-0274">FAD</keyword>
<keyword evidence="9" id="KW-0999">Mitochondrion inner membrane</keyword>
<dbReference type="GO" id="GO:0005743">
    <property type="term" value="C:mitochondrial inner membrane"/>
    <property type="evidence" value="ECO:0007669"/>
    <property type="project" value="UniProtKB-SubCell"/>
</dbReference>
<keyword evidence="13" id="KW-0560">Oxidoreductase</keyword>
<sequence length="517" mass="57820">MAGSGAPGLARGKEGEKLRMLRGRVLLSRWRPLVAAARPSAEPRRQFRTGTFRQRGRFQEFEKEMVKFRKRLKEALPGSEWNPLNISKDLPPEQADVVIIGGGVVGWSVAFWLKMKEPWRNALQVVVVERDLQYTKASTVLSVGGIRQQFTMPENIQMSLFSAVFLRSINDYLGVFNQPPIDIQFNPSGYLFLASEEGAAMLEENVKIQRTEGAEVSLLSPAQLKKKFPWLNTDGVALASYGLENEGWFDPWTLLNALRRKAVSMGVYQSRGEVTSFNSFSREMMTADGEVVKLSRIKHVNVQMPDSTEYSSVKCSIVVNAAGAWSGRVAELAGVGTGSPQSLAGVKLPVEPKKRYVYVWHCPDGPGLETPMLIDTTGAYFRREGIGGNYLGSLSPTEEEEPDTQDLEVDHDFFQEKVWPKLAHRVPAFESLKVKSSWAGYYDYNTFDQNPVIGAHPLVENIYFASGFSGHGLQHSLAVGQAIAELILEGEYKTIDLRRFSFYRLVKGNKILERNIV</sequence>
<evidence type="ECO:0000256" key="11">
    <source>
        <dbReference type="ARBA" id="ARBA00022982"/>
    </source>
</evidence>
<reference evidence="21" key="1">
    <citation type="submission" date="2025-08" db="UniProtKB">
        <authorList>
            <consortium name="RefSeq"/>
        </authorList>
    </citation>
    <scope>IDENTIFICATION</scope>
    <source>
        <tissue evidence="21">Blood</tissue>
    </source>
</reference>
<dbReference type="Proteomes" id="UP001190640">
    <property type="component" value="Chromosome 14"/>
</dbReference>
<evidence type="ECO:0000256" key="1">
    <source>
        <dbReference type="ARBA" id="ARBA00001974"/>
    </source>
</evidence>
<comment type="cofactor">
    <cofactor evidence="1">
        <name>FAD</name>
        <dbReference type="ChEBI" id="CHEBI:57692"/>
    </cofactor>
</comment>
<dbReference type="GO" id="GO:0001716">
    <property type="term" value="F:L-amino-acid oxidase activity"/>
    <property type="evidence" value="ECO:0007669"/>
    <property type="project" value="UniProtKB-EC"/>
</dbReference>